<keyword evidence="2 5" id="KW-0812">Transmembrane</keyword>
<evidence type="ECO:0000256" key="1">
    <source>
        <dbReference type="ARBA" id="ARBA00004141"/>
    </source>
</evidence>
<feature type="transmembrane region" description="Helical" evidence="5">
    <location>
        <begin position="147"/>
        <end position="166"/>
    </location>
</feature>
<dbReference type="InterPro" id="IPR005828">
    <property type="entry name" value="MFS_sugar_transport-like"/>
</dbReference>
<organism evidence="6 7">
    <name type="scientific">Aspergillus tanneri</name>
    <dbReference type="NCBI Taxonomy" id="1220188"/>
    <lineage>
        <taxon>Eukaryota</taxon>
        <taxon>Fungi</taxon>
        <taxon>Dikarya</taxon>
        <taxon>Ascomycota</taxon>
        <taxon>Pezizomycotina</taxon>
        <taxon>Eurotiomycetes</taxon>
        <taxon>Eurotiomycetidae</taxon>
        <taxon>Eurotiales</taxon>
        <taxon>Aspergillaceae</taxon>
        <taxon>Aspergillus</taxon>
        <taxon>Aspergillus subgen. Circumdati</taxon>
    </lineage>
</organism>
<dbReference type="InterPro" id="IPR050360">
    <property type="entry name" value="MFS_Sugar_Transporters"/>
</dbReference>
<feature type="transmembrane region" description="Helical" evidence="5">
    <location>
        <begin position="175"/>
        <end position="197"/>
    </location>
</feature>
<accession>A0A5M9MYH3</accession>
<dbReference type="AlphaFoldDB" id="A0A5M9MYH3"/>
<evidence type="ECO:0008006" key="8">
    <source>
        <dbReference type="Google" id="ProtNLM"/>
    </source>
</evidence>
<comment type="subcellular location">
    <subcellularLocation>
        <location evidence="1">Membrane</location>
        <topology evidence="1">Multi-pass membrane protein</topology>
    </subcellularLocation>
</comment>
<dbReference type="PANTHER" id="PTHR48022:SF37">
    <property type="entry name" value="MAJOR FACILITATOR SUPERFAMILY (MFS) PROFILE DOMAIN-CONTAINING PROTEIN-RELATED"/>
    <property type="match status" value="1"/>
</dbReference>
<dbReference type="InterPro" id="IPR036259">
    <property type="entry name" value="MFS_trans_sf"/>
</dbReference>
<sequence>MIGVGSLCAAWISYGTYIGLAPTNNAQWQVPLGLQIIRAVFLGLLITFFPESPRWFIDHSHHENDLKTLAKLHGYGDENDPSVRAEYNQIQEGIVLNTSMQQSLTQSCSFHGRHFAVCFSVAHCKLLYYSVQIYGQVGIRGDGTLRYQAVNSIIALVAQFLCMVFIDRLGRRWTLVFRNVGNVVSFIVTCILLGQFAPEVNNTGAHWTSLL</sequence>
<evidence type="ECO:0000313" key="7">
    <source>
        <dbReference type="Proteomes" id="UP000324241"/>
    </source>
</evidence>
<dbReference type="RefSeq" id="XP_033431506.1">
    <property type="nucleotide sequence ID" value="XM_033565749.1"/>
</dbReference>
<reference evidence="6 7" key="1">
    <citation type="submission" date="2019-08" db="EMBL/GenBank/DDBJ databases">
        <title>The genome sequence of a newly discovered highly antifungal drug resistant Aspergillus species, Aspergillus tanneri NIH 1004.</title>
        <authorList>
            <person name="Mounaud S."/>
            <person name="Singh I."/>
            <person name="Joardar V."/>
            <person name="Pakala S."/>
            <person name="Pakala S."/>
            <person name="Venepally P."/>
            <person name="Chung J.K."/>
            <person name="Losada L."/>
            <person name="Nierman W.C."/>
        </authorList>
    </citation>
    <scope>NUCLEOTIDE SEQUENCE [LARGE SCALE GENOMIC DNA]</scope>
    <source>
        <strain evidence="6 7">NIH1004</strain>
    </source>
</reference>
<dbReference type="SUPFAM" id="SSF103473">
    <property type="entry name" value="MFS general substrate transporter"/>
    <property type="match status" value="1"/>
</dbReference>
<evidence type="ECO:0000256" key="2">
    <source>
        <dbReference type="ARBA" id="ARBA00022692"/>
    </source>
</evidence>
<dbReference type="Gene3D" id="1.20.1250.20">
    <property type="entry name" value="MFS general substrate transporter like domains"/>
    <property type="match status" value="1"/>
</dbReference>
<gene>
    <name evidence="6" type="ORF">ATNIH1004_001049</name>
</gene>
<evidence type="ECO:0000256" key="4">
    <source>
        <dbReference type="ARBA" id="ARBA00023136"/>
    </source>
</evidence>
<dbReference type="Proteomes" id="UP000324241">
    <property type="component" value="Unassembled WGS sequence"/>
</dbReference>
<comment type="caution">
    <text evidence="6">The sequence shown here is derived from an EMBL/GenBank/DDBJ whole genome shotgun (WGS) entry which is preliminary data.</text>
</comment>
<dbReference type="Pfam" id="PF00083">
    <property type="entry name" value="Sugar_tr"/>
    <property type="match status" value="1"/>
</dbReference>
<dbReference type="PANTHER" id="PTHR48022">
    <property type="entry name" value="PLASTIDIC GLUCOSE TRANSPORTER 4"/>
    <property type="match status" value="1"/>
</dbReference>
<proteinExistence type="predicted"/>
<dbReference type="GeneID" id="54323751"/>
<dbReference type="OrthoDB" id="6612291at2759"/>
<name>A0A5M9MYH3_9EURO</name>
<evidence type="ECO:0000256" key="5">
    <source>
        <dbReference type="SAM" id="Phobius"/>
    </source>
</evidence>
<protein>
    <recommendedName>
        <fullName evidence="8">Major facilitator superfamily (MFS) profile domain-containing protein</fullName>
    </recommendedName>
</protein>
<dbReference type="GO" id="GO:0005351">
    <property type="term" value="F:carbohydrate:proton symporter activity"/>
    <property type="evidence" value="ECO:0007669"/>
    <property type="project" value="TreeGrafter"/>
</dbReference>
<keyword evidence="4 5" id="KW-0472">Membrane</keyword>
<evidence type="ECO:0000313" key="6">
    <source>
        <dbReference type="EMBL" id="KAA8652145.1"/>
    </source>
</evidence>
<dbReference type="GO" id="GO:0016020">
    <property type="term" value="C:membrane"/>
    <property type="evidence" value="ECO:0007669"/>
    <property type="project" value="UniProtKB-SubCell"/>
</dbReference>
<keyword evidence="3 5" id="KW-1133">Transmembrane helix</keyword>
<evidence type="ECO:0000256" key="3">
    <source>
        <dbReference type="ARBA" id="ARBA00022989"/>
    </source>
</evidence>
<dbReference type="EMBL" id="QUQM01000002">
    <property type="protein sequence ID" value="KAA8652145.1"/>
    <property type="molecule type" value="Genomic_DNA"/>
</dbReference>